<proteinExistence type="predicted"/>
<accession>A0AAU9UU54</accession>
<comment type="caution">
    <text evidence="2">The sequence shown here is derived from an EMBL/GenBank/DDBJ whole genome shotgun (WGS) entry which is preliminary data.</text>
</comment>
<evidence type="ECO:0000313" key="2">
    <source>
        <dbReference type="EMBL" id="CAH2103066.1"/>
    </source>
</evidence>
<reference evidence="2" key="1">
    <citation type="submission" date="2022-03" db="EMBL/GenBank/DDBJ databases">
        <authorList>
            <person name="Tunstrom K."/>
        </authorList>
    </citation>
    <scope>NUCLEOTIDE SEQUENCE</scope>
</reference>
<dbReference type="Gene3D" id="3.30.70.250">
    <property type="entry name" value="Malonyl-CoA ACP transacylase, ACP-binding"/>
    <property type="match status" value="1"/>
</dbReference>
<name>A0AAU9UU54_EUPED</name>
<keyword evidence="3" id="KW-1185">Reference proteome</keyword>
<dbReference type="InterPro" id="IPR016035">
    <property type="entry name" value="Acyl_Trfase/lysoPLipase"/>
</dbReference>
<dbReference type="PANTHER" id="PTHR47170">
    <property type="entry name" value="MALONYL-COA ACP TRANSACYLASE, ACP-BINDING"/>
    <property type="match status" value="1"/>
</dbReference>
<protein>
    <recommendedName>
        <fullName evidence="1">Malonyl-CoA:ACP transacylase (MAT) domain-containing protein</fullName>
    </recommendedName>
</protein>
<dbReference type="GO" id="GO:0016740">
    <property type="term" value="F:transferase activity"/>
    <property type="evidence" value="ECO:0007669"/>
    <property type="project" value="InterPro"/>
</dbReference>
<organism evidence="2 3">
    <name type="scientific">Euphydryas editha</name>
    <name type="common">Edith's checkerspot</name>
    <dbReference type="NCBI Taxonomy" id="104508"/>
    <lineage>
        <taxon>Eukaryota</taxon>
        <taxon>Metazoa</taxon>
        <taxon>Ecdysozoa</taxon>
        <taxon>Arthropoda</taxon>
        <taxon>Hexapoda</taxon>
        <taxon>Insecta</taxon>
        <taxon>Pterygota</taxon>
        <taxon>Neoptera</taxon>
        <taxon>Endopterygota</taxon>
        <taxon>Lepidoptera</taxon>
        <taxon>Glossata</taxon>
        <taxon>Ditrysia</taxon>
        <taxon>Papilionoidea</taxon>
        <taxon>Nymphalidae</taxon>
        <taxon>Nymphalinae</taxon>
        <taxon>Euphydryas</taxon>
    </lineage>
</organism>
<evidence type="ECO:0000259" key="1">
    <source>
        <dbReference type="SMART" id="SM00827"/>
    </source>
</evidence>
<dbReference type="Proteomes" id="UP001153954">
    <property type="component" value="Unassembled WGS sequence"/>
</dbReference>
<dbReference type="PANTHER" id="PTHR47170:SF2">
    <property type="entry name" value="MALONYL-COA:ACP TRANSACYLASE (MAT) DOMAIN-CONTAINING PROTEIN"/>
    <property type="match status" value="1"/>
</dbReference>
<dbReference type="InterPro" id="IPR052760">
    <property type="entry name" value="Mitochondrial_malonyltrans"/>
</dbReference>
<dbReference type="EMBL" id="CAKOGL010000025">
    <property type="protein sequence ID" value="CAH2103066.1"/>
    <property type="molecule type" value="Genomic_DNA"/>
</dbReference>
<dbReference type="SUPFAM" id="SSF52151">
    <property type="entry name" value="FabD/lysophospholipase-like"/>
    <property type="match status" value="1"/>
</dbReference>
<dbReference type="SMART" id="SM00827">
    <property type="entry name" value="PKS_AT"/>
    <property type="match status" value="1"/>
</dbReference>
<sequence>MQSVLRHAFCRAGRRSLACSLSSKTKNLNESETPLRRLLKDASSFAEVGAAVPAEGELEWATQPYTTHPNEENSSYIDPKETTVLLFPGQGSQRVGMGKSLMEIPAAKELYELASSIVGWDVARVCREGPEELLQRHCQTAVLVTSLGALELARESRPGAVERVRAAAGFSLGEITALVFAGALGFEQALRLVAVRAAAMQAAAAARAGGMLTVWLAPDARLARLLAAARERAVSPALPDPVCQVANYLFPGCKVLAGDEELDGSV</sequence>
<evidence type="ECO:0000313" key="3">
    <source>
        <dbReference type="Proteomes" id="UP001153954"/>
    </source>
</evidence>
<dbReference type="Gene3D" id="3.40.366.10">
    <property type="entry name" value="Malonyl-Coenzyme A Acyl Carrier Protein, domain 2"/>
    <property type="match status" value="1"/>
</dbReference>
<feature type="domain" description="Malonyl-CoA:ACP transacylase (MAT)" evidence="1">
    <location>
        <begin position="86"/>
        <end position="266"/>
    </location>
</feature>
<dbReference type="Pfam" id="PF00698">
    <property type="entry name" value="Acyl_transf_1"/>
    <property type="match status" value="1"/>
</dbReference>
<dbReference type="AlphaFoldDB" id="A0AAU9UU54"/>
<gene>
    <name evidence="2" type="ORF">EEDITHA_LOCUS17618</name>
</gene>
<dbReference type="InterPro" id="IPR001227">
    <property type="entry name" value="Ac_transferase_dom_sf"/>
</dbReference>
<dbReference type="InterPro" id="IPR014043">
    <property type="entry name" value="Acyl_transferase_dom"/>
</dbReference>